<dbReference type="SUPFAM" id="SSF53098">
    <property type="entry name" value="Ribonuclease H-like"/>
    <property type="match status" value="1"/>
</dbReference>
<proteinExistence type="predicted"/>
<dbReference type="EMBL" id="GL767733">
    <property type="protein sequence ID" value="EFZ13129.1"/>
    <property type="molecule type" value="Genomic_DNA"/>
</dbReference>
<accession>E9J225</accession>
<protein>
    <recommendedName>
        <fullName evidence="2">HAT C-terminal dimerisation domain-containing protein</fullName>
    </recommendedName>
</protein>
<dbReference type="InterPro" id="IPR012337">
    <property type="entry name" value="RNaseH-like_sf"/>
</dbReference>
<dbReference type="HOGENOM" id="CLU_1339057_0_0_1"/>
<organism>
    <name type="scientific">Solenopsis invicta</name>
    <name type="common">Red imported fire ant</name>
    <name type="synonym">Solenopsis wagneri</name>
    <dbReference type="NCBI Taxonomy" id="13686"/>
    <lineage>
        <taxon>Eukaryota</taxon>
        <taxon>Metazoa</taxon>
        <taxon>Ecdysozoa</taxon>
        <taxon>Arthropoda</taxon>
        <taxon>Hexapoda</taxon>
        <taxon>Insecta</taxon>
        <taxon>Pterygota</taxon>
        <taxon>Neoptera</taxon>
        <taxon>Endopterygota</taxon>
        <taxon>Hymenoptera</taxon>
        <taxon>Apocrita</taxon>
        <taxon>Aculeata</taxon>
        <taxon>Formicoidea</taxon>
        <taxon>Formicidae</taxon>
        <taxon>Myrmicinae</taxon>
        <taxon>Solenopsis</taxon>
    </lineage>
</organism>
<reference evidence="1" key="1">
    <citation type="journal article" date="2011" name="Proc. Natl. Acad. Sci. U.S.A.">
        <title>The genome of the fire ant Solenopsis invicta.</title>
        <authorList>
            <person name="Wurm Y."/>
            <person name="Wang J."/>
            <person name="Riba-Grognuz O."/>
            <person name="Corona M."/>
            <person name="Nygaard S."/>
            <person name="Hunt B.G."/>
            <person name="Ingram K.K."/>
            <person name="Falquet L."/>
            <person name="Nipitwattanaphon M."/>
            <person name="Gotzek D."/>
            <person name="Dijkstra M.B."/>
            <person name="Oettler J."/>
            <person name="Comtesse F."/>
            <person name="Shih C.J."/>
            <person name="Wu W.J."/>
            <person name="Yang C.C."/>
            <person name="Thomas J."/>
            <person name="Beaudoing E."/>
            <person name="Pradervand S."/>
            <person name="Flegel V."/>
            <person name="Cook E.D."/>
            <person name="Fabbretti R."/>
            <person name="Stockinger H."/>
            <person name="Long L."/>
            <person name="Farmerie W.G."/>
            <person name="Oakey J."/>
            <person name="Boomsma J.J."/>
            <person name="Pamilo P."/>
            <person name="Yi S.V."/>
            <person name="Heinze J."/>
            <person name="Goodisman M.A."/>
            <person name="Farinelli L."/>
            <person name="Harshman K."/>
            <person name="Hulo N."/>
            <person name="Cerutti L."/>
            <person name="Xenarios I."/>
            <person name="Shoemaker D."/>
            <person name="Keller L."/>
        </authorList>
    </citation>
    <scope>NUCLEOTIDE SEQUENCE [LARGE SCALE GENOMIC DNA]</scope>
</reference>
<evidence type="ECO:0008006" key="2">
    <source>
        <dbReference type="Google" id="ProtNLM"/>
    </source>
</evidence>
<sequence>MLNLIATTDVTHCIKISLCQKLRRISNDSNLVCCQPIAKGLLSSIERRVTDISQQLQPLYIRNSKHSGLDTVQSEAYKAVMRAARNESRIQPITASNQNLNNDFFYFGDKRNNPVSSLETFENSDTEMEVRRNIYEPCTKNIFAINAYPIVKKLFIKYNTTIPFSAPVERLFSYAKMHNLPRYNRLTVENFERRVLTASNIKQKW</sequence>
<gene>
    <name evidence="1" type="ORF">SINV_06106</name>
</gene>
<feature type="non-terminal residue" evidence="1">
    <location>
        <position position="205"/>
    </location>
</feature>
<name>E9J225_SOLIN</name>
<evidence type="ECO:0000313" key="1">
    <source>
        <dbReference type="EMBL" id="EFZ13129.1"/>
    </source>
</evidence>
<dbReference type="AlphaFoldDB" id="E9J225"/>